<feature type="transmembrane region" description="Helical" evidence="10">
    <location>
        <begin position="303"/>
        <end position="322"/>
    </location>
</feature>
<dbReference type="Pfam" id="PF02949">
    <property type="entry name" value="7tm_6"/>
    <property type="match status" value="1"/>
</dbReference>
<feature type="transmembrane region" description="Helical" evidence="10">
    <location>
        <begin position="276"/>
        <end position="297"/>
    </location>
</feature>
<dbReference type="PANTHER" id="PTHR21137">
    <property type="entry name" value="ODORANT RECEPTOR"/>
    <property type="match status" value="1"/>
</dbReference>
<proteinExistence type="evidence at transcript level"/>
<evidence type="ECO:0000256" key="3">
    <source>
        <dbReference type="ARBA" id="ARBA00022606"/>
    </source>
</evidence>
<keyword evidence="8 10" id="KW-0675">Receptor</keyword>
<feature type="transmembrane region" description="Helical" evidence="10">
    <location>
        <begin position="62"/>
        <end position="83"/>
    </location>
</feature>
<protein>
    <recommendedName>
        <fullName evidence="10">Odorant receptor</fullName>
    </recommendedName>
</protein>
<keyword evidence="2" id="KW-1003">Cell membrane</keyword>
<dbReference type="AlphaFoldDB" id="A0A2I4PHL2"/>
<keyword evidence="3 10" id="KW-0716">Sensory transduction</keyword>
<sequence length="403" mass="46211">MNFSKMKMLPLFAKKTRTCGNNRKSVNKKWDAIFKLGLRMLYLGASPDQVWRGERNVLRFGFFPLLILLYSGFGLLIVVFPFIFESDFMESLENLYLGTYFVAAGFQWAYLQIHLDGIYEHRTKIESFNSTQAIPDVANSIARRNIKNFIKLFWVLVILWNVGIGLFTIKITMKIITLLTGESDSSKVDSDSFQNSQSWRLTVDFMNAVMTLLSLPISLSLIIISRFLTLEVVTQCEIIRAAMALDTGKKVMFKGYILDHIRVIKNAKWLIKRLEAVNTANTLLSYLMFALNMFMLTLVEPALYTYGVLALYFFIDFLQLAAQGWFSTSVKIALESLSDGSYETIWYERDRSNALDVLIVSQMAQQECIQKVLFGSLRIERATAISIVRSSYSFYTLLMVLQT</sequence>
<comment type="similarity">
    <text evidence="10">Belongs to the insect chemoreceptor superfamily. Heteromeric odorant receptor channel (TC 1.A.69) family.</text>
</comment>
<feature type="transmembrane region" description="Helical" evidence="10">
    <location>
        <begin position="152"/>
        <end position="173"/>
    </location>
</feature>
<organism evidence="11">
    <name type="scientific">Adelphocoris lineolatus</name>
    <name type="common">Alfalfa plant bug</name>
    <dbReference type="NCBI Taxonomy" id="236346"/>
    <lineage>
        <taxon>Eukaryota</taxon>
        <taxon>Metazoa</taxon>
        <taxon>Ecdysozoa</taxon>
        <taxon>Arthropoda</taxon>
        <taxon>Hexapoda</taxon>
        <taxon>Insecta</taxon>
        <taxon>Pterygota</taxon>
        <taxon>Neoptera</taxon>
        <taxon>Paraneoptera</taxon>
        <taxon>Hemiptera</taxon>
        <taxon>Heteroptera</taxon>
        <taxon>Panheteroptera</taxon>
        <taxon>Cimicomorpha</taxon>
        <taxon>Miridae</taxon>
        <taxon>Mirini</taxon>
        <taxon>Adelphocoris</taxon>
    </lineage>
</organism>
<evidence type="ECO:0000313" key="11">
    <source>
        <dbReference type="EMBL" id="APZ81476.1"/>
    </source>
</evidence>
<keyword evidence="5 10" id="KW-0552">Olfaction</keyword>
<evidence type="ECO:0000256" key="5">
    <source>
        <dbReference type="ARBA" id="ARBA00022725"/>
    </source>
</evidence>
<dbReference type="GO" id="GO:0005886">
    <property type="term" value="C:plasma membrane"/>
    <property type="evidence" value="ECO:0007669"/>
    <property type="project" value="UniProtKB-SubCell"/>
</dbReference>
<keyword evidence="6 10" id="KW-1133">Transmembrane helix</keyword>
<feature type="transmembrane region" description="Helical" evidence="10">
    <location>
        <begin position="205"/>
        <end position="224"/>
    </location>
</feature>
<comment type="subcellular location">
    <subcellularLocation>
        <location evidence="1 10">Cell membrane</location>
        <topology evidence="1 10">Multi-pass membrane protein</topology>
    </subcellularLocation>
</comment>
<evidence type="ECO:0000256" key="7">
    <source>
        <dbReference type="ARBA" id="ARBA00023136"/>
    </source>
</evidence>
<dbReference type="EMBL" id="KU523654">
    <property type="protein sequence ID" value="APZ81476.1"/>
    <property type="molecule type" value="mRNA"/>
</dbReference>
<keyword evidence="7 10" id="KW-0472">Membrane</keyword>
<evidence type="ECO:0000256" key="9">
    <source>
        <dbReference type="ARBA" id="ARBA00023224"/>
    </source>
</evidence>
<dbReference type="GO" id="GO:0005549">
    <property type="term" value="F:odorant binding"/>
    <property type="evidence" value="ECO:0007669"/>
    <property type="project" value="InterPro"/>
</dbReference>
<evidence type="ECO:0000256" key="2">
    <source>
        <dbReference type="ARBA" id="ARBA00022475"/>
    </source>
</evidence>
<evidence type="ECO:0000256" key="10">
    <source>
        <dbReference type="RuleBase" id="RU351113"/>
    </source>
</evidence>
<dbReference type="PANTHER" id="PTHR21137:SF35">
    <property type="entry name" value="ODORANT RECEPTOR 19A-RELATED"/>
    <property type="match status" value="1"/>
</dbReference>
<dbReference type="GO" id="GO:0004984">
    <property type="term" value="F:olfactory receptor activity"/>
    <property type="evidence" value="ECO:0007669"/>
    <property type="project" value="InterPro"/>
</dbReference>
<evidence type="ECO:0000256" key="6">
    <source>
        <dbReference type="ARBA" id="ARBA00022989"/>
    </source>
</evidence>
<evidence type="ECO:0000256" key="1">
    <source>
        <dbReference type="ARBA" id="ARBA00004651"/>
    </source>
</evidence>
<comment type="caution">
    <text evidence="10">Lacks conserved residue(s) required for the propagation of feature annotation.</text>
</comment>
<evidence type="ECO:0000256" key="8">
    <source>
        <dbReference type="ARBA" id="ARBA00023170"/>
    </source>
</evidence>
<evidence type="ECO:0000256" key="4">
    <source>
        <dbReference type="ARBA" id="ARBA00022692"/>
    </source>
</evidence>
<keyword evidence="9 10" id="KW-0807">Transducer</keyword>
<keyword evidence="4 10" id="KW-0812">Transmembrane</keyword>
<dbReference type="InterPro" id="IPR004117">
    <property type="entry name" value="7tm6_olfct_rcpt"/>
</dbReference>
<feature type="transmembrane region" description="Helical" evidence="10">
    <location>
        <begin position="95"/>
        <end position="113"/>
    </location>
</feature>
<name>A0A2I4PHL2_ADELI</name>
<reference evidence="11" key="1">
    <citation type="submission" date="2016-01" db="EMBL/GenBank/DDBJ databases">
        <title>Candidate chemosensory genes identified in Adelphocoris lineolatus (Goeze) (Hemiptera: Miridae) by antennal transcriptome analysis.</title>
        <authorList>
            <person name="Xiao Y."/>
        </authorList>
    </citation>
    <scope>NUCLEOTIDE SEQUENCE</scope>
</reference>
<accession>A0A2I4PHL2</accession>
<dbReference type="GO" id="GO:0007165">
    <property type="term" value="P:signal transduction"/>
    <property type="evidence" value="ECO:0007669"/>
    <property type="project" value="UniProtKB-KW"/>
</dbReference>